<dbReference type="CTD" id="6755768"/>
<protein>
    <recommendedName>
        <fullName evidence="1">ERAP1-like C-terminal domain-containing protein</fullName>
    </recommendedName>
</protein>
<dbReference type="EMBL" id="DS985248">
    <property type="protein sequence ID" value="EDV22858.1"/>
    <property type="molecule type" value="Genomic_DNA"/>
</dbReference>
<name>B3S2W0_TRIAD</name>
<proteinExistence type="predicted"/>
<reference evidence="2 3" key="1">
    <citation type="journal article" date="2008" name="Nature">
        <title>The Trichoplax genome and the nature of placozoans.</title>
        <authorList>
            <person name="Srivastava M."/>
            <person name="Begovic E."/>
            <person name="Chapman J."/>
            <person name="Putnam N.H."/>
            <person name="Hellsten U."/>
            <person name="Kawashima T."/>
            <person name="Kuo A."/>
            <person name="Mitros T."/>
            <person name="Salamov A."/>
            <person name="Carpenter M.L."/>
            <person name="Signorovitch A.Y."/>
            <person name="Moreno M.A."/>
            <person name="Kamm K."/>
            <person name="Grimwood J."/>
            <person name="Schmutz J."/>
            <person name="Shapiro H."/>
            <person name="Grigoriev I.V."/>
            <person name="Buss L.W."/>
            <person name="Schierwater B."/>
            <person name="Dellaporta S.L."/>
            <person name="Rokhsar D.S."/>
        </authorList>
    </citation>
    <scope>NUCLEOTIDE SEQUENCE [LARGE SCALE GENOMIC DNA]</scope>
    <source>
        <strain evidence="2 3">Grell-BS-1999</strain>
    </source>
</reference>
<dbReference type="PhylomeDB" id="B3S2W0"/>
<sequence>MGILRLKFLASILDEPFKQKAKKFILYLLRSNLYQNNQVDEYDINKIMMKVLVLRMASWAEYKPVLYQIKRAFQRWLHGYSLSPNLVPAIVEIGVSIGDEDDWNRVLKRYYEVDDDHSKKLCMKGLAASKNPKLLKRLLEIIMDEKQVELFFSYNKRLQNYKRLAEMEIERLRLKIRWIHRHQQQVQSWFRNICRELKL</sequence>
<dbReference type="HOGENOM" id="CLU_1373837_0_0_1"/>
<evidence type="ECO:0000313" key="2">
    <source>
        <dbReference type="EMBL" id="EDV22858.1"/>
    </source>
</evidence>
<dbReference type="InParanoid" id="B3S2W0"/>
<dbReference type="AlphaFoldDB" id="B3S2W0"/>
<dbReference type="Gene3D" id="1.25.50.20">
    <property type="match status" value="1"/>
</dbReference>
<feature type="domain" description="ERAP1-like C-terminal" evidence="1">
    <location>
        <begin position="4"/>
        <end position="147"/>
    </location>
</feature>
<dbReference type="InterPro" id="IPR024571">
    <property type="entry name" value="ERAP1-like_C_dom"/>
</dbReference>
<dbReference type="Pfam" id="PF11838">
    <property type="entry name" value="ERAP1_C"/>
    <property type="match status" value="1"/>
</dbReference>
<gene>
    <name evidence="2" type="ORF">TRIADDRAFT_58500</name>
</gene>
<dbReference type="Proteomes" id="UP000009022">
    <property type="component" value="Unassembled WGS sequence"/>
</dbReference>
<keyword evidence="3" id="KW-1185">Reference proteome</keyword>
<accession>B3S2W0</accession>
<dbReference type="KEGG" id="tad:TRIADDRAFT_58500"/>
<dbReference type="GeneID" id="6755768"/>
<evidence type="ECO:0000259" key="1">
    <source>
        <dbReference type="Pfam" id="PF11838"/>
    </source>
</evidence>
<evidence type="ECO:0000313" key="3">
    <source>
        <dbReference type="Proteomes" id="UP000009022"/>
    </source>
</evidence>
<organism evidence="2 3">
    <name type="scientific">Trichoplax adhaerens</name>
    <name type="common">Trichoplax reptans</name>
    <dbReference type="NCBI Taxonomy" id="10228"/>
    <lineage>
        <taxon>Eukaryota</taxon>
        <taxon>Metazoa</taxon>
        <taxon>Placozoa</taxon>
        <taxon>Uniplacotomia</taxon>
        <taxon>Trichoplacea</taxon>
        <taxon>Trichoplacidae</taxon>
        <taxon>Trichoplax</taxon>
    </lineage>
</organism>
<dbReference type="RefSeq" id="XP_002114724.1">
    <property type="nucleotide sequence ID" value="XM_002114688.1"/>
</dbReference>